<feature type="domain" description="2Fe-2S ferredoxin-type" evidence="7">
    <location>
        <begin position="233"/>
        <end position="318"/>
    </location>
</feature>
<dbReference type="InterPro" id="IPR039261">
    <property type="entry name" value="FNR_nucleotide-bd"/>
</dbReference>
<dbReference type="Pfam" id="PF00111">
    <property type="entry name" value="Fer2"/>
    <property type="match status" value="1"/>
</dbReference>
<dbReference type="InterPro" id="IPR006058">
    <property type="entry name" value="2Fe2S_fd_BS"/>
</dbReference>
<dbReference type="RefSeq" id="WP_116960237.1">
    <property type="nucleotide sequence ID" value="NZ_QVLS01000011.1"/>
</dbReference>
<evidence type="ECO:0000256" key="5">
    <source>
        <dbReference type="ARBA" id="ARBA00023004"/>
    </source>
</evidence>
<dbReference type="SUPFAM" id="SSF63380">
    <property type="entry name" value="Riboflavin synthase domain-like"/>
    <property type="match status" value="1"/>
</dbReference>
<dbReference type="PROSITE" id="PS00197">
    <property type="entry name" value="2FE2S_FER_1"/>
    <property type="match status" value="1"/>
</dbReference>
<dbReference type="InterPro" id="IPR036010">
    <property type="entry name" value="2Fe-2S_ferredoxin-like_sf"/>
</dbReference>
<dbReference type="CDD" id="cd06185">
    <property type="entry name" value="PDR_like"/>
    <property type="match status" value="1"/>
</dbReference>
<accession>A0A372EG54</accession>
<evidence type="ECO:0000259" key="8">
    <source>
        <dbReference type="PROSITE" id="PS51384"/>
    </source>
</evidence>
<dbReference type="PANTHER" id="PTHR47354:SF1">
    <property type="entry name" value="CARNITINE MONOOXYGENASE REDUCTASE SUBUNIT"/>
    <property type="match status" value="1"/>
</dbReference>
<sequence>MQALRLRVARKSREAAGVAAFELRSLDGSALPPFTAGAHVDVLLREGLVRQYSLCNAPWERDRYVLGVQRKVDSRGGSVAMHDEVHEGAIVDIGLPRNLFSMAPAKRSLLFGAGIGITPLLSMAEVLHASGRAFELHYSARSPEQAAFRARLAAAAYADRVRFHFSTGPGANRLELPPLLATPDPEARLYVCGPPGYIGDITDFAAAHGWRADQVCVERFGATTASSGADRAFDVVLARSGRRFTIAPGQAIHEVLLSEGVEVPLSCEQGVCGTCLTRVLSGVPDHRDSFLDASEHARNDCMTVCCSRATSPELLLDL</sequence>
<evidence type="ECO:0000256" key="2">
    <source>
        <dbReference type="ARBA" id="ARBA00022714"/>
    </source>
</evidence>
<dbReference type="CDD" id="cd00207">
    <property type="entry name" value="fer2"/>
    <property type="match status" value="1"/>
</dbReference>
<dbReference type="PROSITE" id="PS51085">
    <property type="entry name" value="2FE2S_FER_2"/>
    <property type="match status" value="1"/>
</dbReference>
<dbReference type="Gene3D" id="2.40.30.10">
    <property type="entry name" value="Translation factors"/>
    <property type="match status" value="1"/>
</dbReference>
<evidence type="ECO:0000259" key="7">
    <source>
        <dbReference type="PROSITE" id="PS51085"/>
    </source>
</evidence>
<dbReference type="GO" id="GO:0051537">
    <property type="term" value="F:2 iron, 2 sulfur cluster binding"/>
    <property type="evidence" value="ECO:0007669"/>
    <property type="project" value="UniProtKB-KW"/>
</dbReference>
<feature type="domain" description="FAD-binding FR-type" evidence="8">
    <location>
        <begin position="1"/>
        <end position="103"/>
    </location>
</feature>
<keyword evidence="6" id="KW-0411">Iron-sulfur</keyword>
<evidence type="ECO:0000256" key="3">
    <source>
        <dbReference type="ARBA" id="ARBA00022723"/>
    </source>
</evidence>
<dbReference type="Proteomes" id="UP000261931">
    <property type="component" value="Unassembled WGS sequence"/>
</dbReference>
<evidence type="ECO:0000256" key="1">
    <source>
        <dbReference type="ARBA" id="ARBA00022630"/>
    </source>
</evidence>
<dbReference type="Gene3D" id="3.40.50.80">
    <property type="entry name" value="Nucleotide-binding domain of ferredoxin-NADP reductase (FNR) module"/>
    <property type="match status" value="1"/>
</dbReference>
<dbReference type="Gene3D" id="3.10.20.30">
    <property type="match status" value="1"/>
</dbReference>
<dbReference type="InterPro" id="IPR017938">
    <property type="entry name" value="Riboflavin_synthase-like_b-brl"/>
</dbReference>
<comment type="caution">
    <text evidence="9">The sequence shown here is derived from an EMBL/GenBank/DDBJ whole genome shotgun (WGS) entry which is preliminary data.</text>
</comment>
<dbReference type="GO" id="GO:0016491">
    <property type="term" value="F:oxidoreductase activity"/>
    <property type="evidence" value="ECO:0007669"/>
    <property type="project" value="UniProtKB-KW"/>
</dbReference>
<reference evidence="9 10" key="1">
    <citation type="submission" date="2018-08" db="EMBL/GenBank/DDBJ databases">
        <title>Hydrogenophaga sp. LA-38 isolated from sludge.</title>
        <authorList>
            <person name="Im W.-T."/>
        </authorList>
    </citation>
    <scope>NUCLEOTIDE SEQUENCE [LARGE SCALE GENOMIC DNA]</scope>
    <source>
        <strain evidence="9 10">LA-38</strain>
    </source>
</reference>
<keyword evidence="2" id="KW-0001">2Fe-2S</keyword>
<dbReference type="PROSITE" id="PS51384">
    <property type="entry name" value="FAD_FR"/>
    <property type="match status" value="1"/>
</dbReference>
<dbReference type="GO" id="GO:0046872">
    <property type="term" value="F:metal ion binding"/>
    <property type="evidence" value="ECO:0007669"/>
    <property type="project" value="UniProtKB-KW"/>
</dbReference>
<keyword evidence="4" id="KW-0560">Oxidoreductase</keyword>
<dbReference type="InterPro" id="IPR017927">
    <property type="entry name" value="FAD-bd_FR_type"/>
</dbReference>
<dbReference type="AlphaFoldDB" id="A0A372EG54"/>
<dbReference type="SUPFAM" id="SSF52343">
    <property type="entry name" value="Ferredoxin reductase-like, C-terminal NADP-linked domain"/>
    <property type="match status" value="1"/>
</dbReference>
<dbReference type="InterPro" id="IPR050415">
    <property type="entry name" value="MRET"/>
</dbReference>
<dbReference type="PANTHER" id="PTHR47354">
    <property type="entry name" value="NADH OXIDOREDUCTASE HCR"/>
    <property type="match status" value="1"/>
</dbReference>
<evidence type="ECO:0000256" key="4">
    <source>
        <dbReference type="ARBA" id="ARBA00023002"/>
    </source>
</evidence>
<evidence type="ECO:0000313" key="9">
    <source>
        <dbReference type="EMBL" id="RFP77390.1"/>
    </source>
</evidence>
<gene>
    <name evidence="9" type="ORF">DY262_16680</name>
</gene>
<dbReference type="EMBL" id="QVLS01000011">
    <property type="protein sequence ID" value="RFP77390.1"/>
    <property type="molecule type" value="Genomic_DNA"/>
</dbReference>
<organism evidence="9 10">
    <name type="scientific">Hydrogenophaga borbori</name>
    <dbReference type="NCBI Taxonomy" id="2294117"/>
    <lineage>
        <taxon>Bacteria</taxon>
        <taxon>Pseudomonadati</taxon>
        <taxon>Pseudomonadota</taxon>
        <taxon>Betaproteobacteria</taxon>
        <taxon>Burkholderiales</taxon>
        <taxon>Comamonadaceae</taxon>
        <taxon>Hydrogenophaga</taxon>
    </lineage>
</organism>
<name>A0A372EG54_9BURK</name>
<keyword evidence="5" id="KW-0408">Iron</keyword>
<dbReference type="InterPro" id="IPR001041">
    <property type="entry name" value="2Fe-2S_ferredoxin-type"/>
</dbReference>
<keyword evidence="10" id="KW-1185">Reference proteome</keyword>
<protein>
    <submittedName>
        <fullName evidence="9">Oxidoreductase</fullName>
    </submittedName>
</protein>
<keyword evidence="1" id="KW-0285">Flavoprotein</keyword>
<evidence type="ECO:0000256" key="6">
    <source>
        <dbReference type="ARBA" id="ARBA00023014"/>
    </source>
</evidence>
<dbReference type="InterPro" id="IPR012675">
    <property type="entry name" value="Beta-grasp_dom_sf"/>
</dbReference>
<dbReference type="PRINTS" id="PR00409">
    <property type="entry name" value="PHDIOXRDTASE"/>
</dbReference>
<keyword evidence="3" id="KW-0479">Metal-binding</keyword>
<dbReference type="SUPFAM" id="SSF54292">
    <property type="entry name" value="2Fe-2S ferredoxin-like"/>
    <property type="match status" value="1"/>
</dbReference>
<proteinExistence type="predicted"/>
<evidence type="ECO:0000313" key="10">
    <source>
        <dbReference type="Proteomes" id="UP000261931"/>
    </source>
</evidence>